<feature type="non-terminal residue" evidence="2">
    <location>
        <position position="1"/>
    </location>
</feature>
<dbReference type="EMBL" id="BKCJ011312586">
    <property type="protein sequence ID" value="GFD19180.1"/>
    <property type="molecule type" value="Genomic_DNA"/>
</dbReference>
<evidence type="ECO:0000313" key="2">
    <source>
        <dbReference type="EMBL" id="GFD19180.1"/>
    </source>
</evidence>
<evidence type="ECO:0000256" key="1">
    <source>
        <dbReference type="SAM" id="MobiDB-lite"/>
    </source>
</evidence>
<feature type="compositionally biased region" description="Basic and acidic residues" evidence="1">
    <location>
        <begin position="17"/>
        <end position="44"/>
    </location>
</feature>
<feature type="compositionally biased region" description="Basic and acidic residues" evidence="1">
    <location>
        <begin position="1"/>
        <end position="10"/>
    </location>
</feature>
<organism evidence="2">
    <name type="scientific">Tanacetum cinerariifolium</name>
    <name type="common">Dalmatian daisy</name>
    <name type="synonym">Chrysanthemum cinerariifolium</name>
    <dbReference type="NCBI Taxonomy" id="118510"/>
    <lineage>
        <taxon>Eukaryota</taxon>
        <taxon>Viridiplantae</taxon>
        <taxon>Streptophyta</taxon>
        <taxon>Embryophyta</taxon>
        <taxon>Tracheophyta</taxon>
        <taxon>Spermatophyta</taxon>
        <taxon>Magnoliopsida</taxon>
        <taxon>eudicotyledons</taxon>
        <taxon>Gunneridae</taxon>
        <taxon>Pentapetalae</taxon>
        <taxon>asterids</taxon>
        <taxon>campanulids</taxon>
        <taxon>Asterales</taxon>
        <taxon>Asteraceae</taxon>
        <taxon>Asteroideae</taxon>
        <taxon>Anthemideae</taxon>
        <taxon>Anthemidinae</taxon>
        <taxon>Tanacetum</taxon>
    </lineage>
</organism>
<accession>A0A699U9U3</accession>
<feature type="region of interest" description="Disordered" evidence="1">
    <location>
        <begin position="1"/>
        <end position="44"/>
    </location>
</feature>
<protein>
    <submittedName>
        <fullName evidence="2">Uncharacterized protein</fullName>
    </submittedName>
</protein>
<sequence length="44" mass="5110">IVDERSKKTQAEVIECSETRAERSSKREGKELESDKSKKKKLDE</sequence>
<reference evidence="2" key="1">
    <citation type="journal article" date="2019" name="Sci. Rep.">
        <title>Draft genome of Tanacetum cinerariifolium, the natural source of mosquito coil.</title>
        <authorList>
            <person name="Yamashiro T."/>
            <person name="Shiraishi A."/>
            <person name="Satake H."/>
            <person name="Nakayama K."/>
        </authorList>
    </citation>
    <scope>NUCLEOTIDE SEQUENCE</scope>
</reference>
<proteinExistence type="predicted"/>
<gene>
    <name evidence="2" type="ORF">Tci_891149</name>
</gene>
<dbReference type="AlphaFoldDB" id="A0A699U9U3"/>
<comment type="caution">
    <text evidence="2">The sequence shown here is derived from an EMBL/GenBank/DDBJ whole genome shotgun (WGS) entry which is preliminary data.</text>
</comment>
<name>A0A699U9U3_TANCI</name>